<dbReference type="Proteomes" id="UP000269883">
    <property type="component" value="Chromosome"/>
</dbReference>
<gene>
    <name evidence="2" type="ORF">DFE_2461</name>
</gene>
<reference evidence="2 3" key="1">
    <citation type="journal article" date="2018" name="Sci. Adv.">
        <title>Multi-heme cytochromes provide a pathway for survival in energy-limited environments.</title>
        <authorList>
            <person name="Deng X."/>
            <person name="Dohmae N."/>
            <person name="Nealson K.H."/>
            <person name="Hashimoto K."/>
            <person name="Okamoto A."/>
        </authorList>
    </citation>
    <scope>NUCLEOTIDE SEQUENCE [LARGE SCALE GENOMIC DNA]</scope>
    <source>
        <strain evidence="2 3">IS5</strain>
    </source>
</reference>
<feature type="region of interest" description="Disordered" evidence="1">
    <location>
        <begin position="1"/>
        <end position="20"/>
    </location>
</feature>
<proteinExistence type="predicted"/>
<protein>
    <submittedName>
        <fullName evidence="2">Dynein heavy chain</fullName>
    </submittedName>
</protein>
<keyword evidence="3" id="KW-1185">Reference proteome</keyword>
<evidence type="ECO:0000256" key="1">
    <source>
        <dbReference type="SAM" id="MobiDB-lite"/>
    </source>
</evidence>
<accession>A0A2Z6B0Y6</accession>
<dbReference type="EMBL" id="AP017378">
    <property type="protein sequence ID" value="BBD09187.1"/>
    <property type="molecule type" value="Genomic_DNA"/>
</dbReference>
<evidence type="ECO:0000313" key="3">
    <source>
        <dbReference type="Proteomes" id="UP000269883"/>
    </source>
</evidence>
<dbReference type="AlphaFoldDB" id="A0A2Z6B0Y6"/>
<name>A0A2Z6B0Y6_9BACT</name>
<dbReference type="KEGG" id="dfl:DFE_2461"/>
<sequence length="74" mass="8131">MKIQPKGKDQPASEGDGCQPQQEFGLDGFGFCYFHGPTSGQNRFSRLPTLCPEWKQGKQGKGIRHLGYTGANLC</sequence>
<feature type="compositionally biased region" description="Basic and acidic residues" evidence="1">
    <location>
        <begin position="1"/>
        <end position="11"/>
    </location>
</feature>
<evidence type="ECO:0000313" key="2">
    <source>
        <dbReference type="EMBL" id="BBD09187.1"/>
    </source>
</evidence>
<organism evidence="2 3">
    <name type="scientific">Desulfovibrio ferrophilus</name>
    <dbReference type="NCBI Taxonomy" id="241368"/>
    <lineage>
        <taxon>Bacteria</taxon>
        <taxon>Pseudomonadati</taxon>
        <taxon>Thermodesulfobacteriota</taxon>
        <taxon>Desulfovibrionia</taxon>
        <taxon>Desulfovibrionales</taxon>
        <taxon>Desulfovibrionaceae</taxon>
        <taxon>Desulfovibrio</taxon>
    </lineage>
</organism>